<evidence type="ECO:0000259" key="1">
    <source>
        <dbReference type="Pfam" id="PF22936"/>
    </source>
</evidence>
<gene>
    <name evidence="2" type="ORF">PAXRUDRAFT_158006</name>
</gene>
<name>A0A0D0D9Z7_9AGAM</name>
<proteinExistence type="predicted"/>
<keyword evidence="3" id="KW-1185">Reference proteome</keyword>
<dbReference type="EMBL" id="KN825959">
    <property type="protein sequence ID" value="KIK80686.1"/>
    <property type="molecule type" value="Genomic_DNA"/>
</dbReference>
<dbReference type="InterPro" id="IPR054722">
    <property type="entry name" value="PolX-like_BBD"/>
</dbReference>
<dbReference type="Pfam" id="PF22936">
    <property type="entry name" value="Pol_BBD"/>
    <property type="match status" value="1"/>
</dbReference>
<dbReference type="Proteomes" id="UP000054538">
    <property type="component" value="Unassembled WGS sequence"/>
</dbReference>
<reference evidence="2 3" key="1">
    <citation type="submission" date="2014-04" db="EMBL/GenBank/DDBJ databases">
        <authorList>
            <consortium name="DOE Joint Genome Institute"/>
            <person name="Kuo A."/>
            <person name="Kohler A."/>
            <person name="Jargeat P."/>
            <person name="Nagy L.G."/>
            <person name="Floudas D."/>
            <person name="Copeland A."/>
            <person name="Barry K.W."/>
            <person name="Cichocki N."/>
            <person name="Veneault-Fourrey C."/>
            <person name="LaButti K."/>
            <person name="Lindquist E.A."/>
            <person name="Lipzen A."/>
            <person name="Lundell T."/>
            <person name="Morin E."/>
            <person name="Murat C."/>
            <person name="Sun H."/>
            <person name="Tunlid A."/>
            <person name="Henrissat B."/>
            <person name="Grigoriev I.V."/>
            <person name="Hibbett D.S."/>
            <person name="Martin F."/>
            <person name="Nordberg H.P."/>
            <person name="Cantor M.N."/>
            <person name="Hua S.X."/>
        </authorList>
    </citation>
    <scope>NUCLEOTIDE SEQUENCE [LARGE SCALE GENOMIC DNA]</scope>
    <source>
        <strain evidence="2 3">Ve08.2h10</strain>
    </source>
</reference>
<organism evidence="2 3">
    <name type="scientific">Paxillus rubicundulus Ve08.2h10</name>
    <dbReference type="NCBI Taxonomy" id="930991"/>
    <lineage>
        <taxon>Eukaryota</taxon>
        <taxon>Fungi</taxon>
        <taxon>Dikarya</taxon>
        <taxon>Basidiomycota</taxon>
        <taxon>Agaricomycotina</taxon>
        <taxon>Agaricomycetes</taxon>
        <taxon>Agaricomycetidae</taxon>
        <taxon>Boletales</taxon>
        <taxon>Paxilineae</taxon>
        <taxon>Paxillaceae</taxon>
        <taxon>Paxillus</taxon>
    </lineage>
</organism>
<dbReference type="InParanoid" id="A0A0D0D9Z7"/>
<evidence type="ECO:0000313" key="3">
    <source>
        <dbReference type="Proteomes" id="UP000054538"/>
    </source>
</evidence>
<evidence type="ECO:0000313" key="2">
    <source>
        <dbReference type="EMBL" id="KIK80686.1"/>
    </source>
</evidence>
<protein>
    <submittedName>
        <fullName evidence="2">Unplaced genomic scaffold scaffold_1137, whole genome shotgun sequence</fullName>
    </submittedName>
</protein>
<feature type="domain" description="Retrovirus-related Pol polyprotein from transposon TNT 1-94-like beta-barrel" evidence="1">
    <location>
        <begin position="3"/>
        <end position="76"/>
    </location>
</feature>
<accession>A0A0D0D9Z7</accession>
<sequence>MWHISPYWNHFELFATIPLKSFAATNKQCFDVTGVGEMVIDMPNRVDVSKLCLTKVLFSPEVSYALVSIRHLDELGHSVNFADGTCTIGDPADDVIGQIPRSTRGLYHIVHEPGDGSANVSVETITVMELHCQMGHITPLVA</sequence>
<dbReference type="AlphaFoldDB" id="A0A0D0D9Z7"/>
<dbReference type="HOGENOM" id="CLU_1816404_0_0_1"/>
<reference evidence="3" key="2">
    <citation type="submission" date="2015-01" db="EMBL/GenBank/DDBJ databases">
        <title>Evolutionary Origins and Diversification of the Mycorrhizal Mutualists.</title>
        <authorList>
            <consortium name="DOE Joint Genome Institute"/>
            <consortium name="Mycorrhizal Genomics Consortium"/>
            <person name="Kohler A."/>
            <person name="Kuo A."/>
            <person name="Nagy L.G."/>
            <person name="Floudas D."/>
            <person name="Copeland A."/>
            <person name="Barry K.W."/>
            <person name="Cichocki N."/>
            <person name="Veneault-Fourrey C."/>
            <person name="LaButti K."/>
            <person name="Lindquist E.A."/>
            <person name="Lipzen A."/>
            <person name="Lundell T."/>
            <person name="Morin E."/>
            <person name="Murat C."/>
            <person name="Riley R."/>
            <person name="Ohm R."/>
            <person name="Sun H."/>
            <person name="Tunlid A."/>
            <person name="Henrissat B."/>
            <person name="Grigoriev I.V."/>
            <person name="Hibbett D.S."/>
            <person name="Martin F."/>
        </authorList>
    </citation>
    <scope>NUCLEOTIDE SEQUENCE [LARGE SCALE GENOMIC DNA]</scope>
    <source>
        <strain evidence="3">Ve08.2h10</strain>
    </source>
</reference>
<dbReference type="OrthoDB" id="3251181at2759"/>
<dbReference type="STRING" id="930991.A0A0D0D9Z7"/>